<organism evidence="2 3">
    <name type="scientific">Chondromyces apiculatus DSM 436</name>
    <dbReference type="NCBI Taxonomy" id="1192034"/>
    <lineage>
        <taxon>Bacteria</taxon>
        <taxon>Pseudomonadati</taxon>
        <taxon>Myxococcota</taxon>
        <taxon>Polyangia</taxon>
        <taxon>Polyangiales</taxon>
        <taxon>Polyangiaceae</taxon>
        <taxon>Chondromyces</taxon>
    </lineage>
</organism>
<keyword evidence="1" id="KW-0732">Signal</keyword>
<dbReference type="EMBL" id="ASRX01000093">
    <property type="protein sequence ID" value="EYF00980.1"/>
    <property type="molecule type" value="Genomic_DNA"/>
</dbReference>
<protein>
    <recommendedName>
        <fullName evidence="4">Outer membrane protein beta-barrel domain-containing protein</fullName>
    </recommendedName>
</protein>
<feature type="chain" id="PRO_5001496742" description="Outer membrane protein beta-barrel domain-containing protein" evidence="1">
    <location>
        <begin position="20"/>
        <end position="294"/>
    </location>
</feature>
<sequence>MRTLVLAAAFALVATPALAQEAPAPADVERPSDTHNWTRSQNNRVGLEVDLFSSSQKGRVFGETFEFSSLGLPITPVLQLELIENLYLDVEIPLGYGSVSNNGDSTGGFVFGNPTLGAHYAAALSDSLTFHVGGTVSIPTIHDPDEEQGIAASFSAITRAQYDIYRFIPESIGVRARGGVEVRILPYLYYRGDIAPTVFIPTGDDEAEILIDQGNEIEARSEGGFGGGLRFQASFLLTDDDLVQTALEPFVSYEPKPSGLYARLGMLIALDETLGFGFDEGKVLSGRLGIGYKW</sequence>
<evidence type="ECO:0000313" key="2">
    <source>
        <dbReference type="EMBL" id="EYF00980.1"/>
    </source>
</evidence>
<reference evidence="2 3" key="1">
    <citation type="submission" date="2013-05" db="EMBL/GenBank/DDBJ databases">
        <title>Genome assembly of Chondromyces apiculatus DSM 436.</title>
        <authorList>
            <person name="Sharma G."/>
            <person name="Khatri I."/>
            <person name="Kaur C."/>
            <person name="Mayilraj S."/>
            <person name="Subramanian S."/>
        </authorList>
    </citation>
    <scope>NUCLEOTIDE SEQUENCE [LARGE SCALE GENOMIC DNA]</scope>
    <source>
        <strain evidence="2 3">DSM 436</strain>
    </source>
</reference>
<comment type="caution">
    <text evidence="2">The sequence shown here is derived from an EMBL/GenBank/DDBJ whole genome shotgun (WGS) entry which is preliminary data.</text>
</comment>
<proteinExistence type="predicted"/>
<dbReference type="RefSeq" id="WP_044250176.1">
    <property type="nucleotide sequence ID" value="NZ_ASRX01000093.1"/>
</dbReference>
<evidence type="ECO:0000313" key="3">
    <source>
        <dbReference type="Proteomes" id="UP000019678"/>
    </source>
</evidence>
<keyword evidence="3" id="KW-1185">Reference proteome</keyword>
<evidence type="ECO:0008006" key="4">
    <source>
        <dbReference type="Google" id="ProtNLM"/>
    </source>
</evidence>
<dbReference type="AlphaFoldDB" id="A0A017SWK5"/>
<name>A0A017SWK5_9BACT</name>
<dbReference type="Proteomes" id="UP000019678">
    <property type="component" value="Unassembled WGS sequence"/>
</dbReference>
<gene>
    <name evidence="2" type="ORF">CAP_8848</name>
</gene>
<feature type="signal peptide" evidence="1">
    <location>
        <begin position="1"/>
        <end position="19"/>
    </location>
</feature>
<dbReference type="OrthoDB" id="5505213at2"/>
<evidence type="ECO:0000256" key="1">
    <source>
        <dbReference type="SAM" id="SignalP"/>
    </source>
</evidence>
<accession>A0A017SWK5</accession>